<dbReference type="Pfam" id="PF00571">
    <property type="entry name" value="CBS"/>
    <property type="match status" value="1"/>
</dbReference>
<evidence type="ECO:0000313" key="3">
    <source>
        <dbReference type="Proteomes" id="UP000284178"/>
    </source>
</evidence>
<reference evidence="2 3" key="1">
    <citation type="submission" date="2018-08" db="EMBL/GenBank/DDBJ databases">
        <title>A genome reference for cultivated species of the human gut microbiota.</title>
        <authorList>
            <person name="Zou Y."/>
            <person name="Xue W."/>
            <person name="Luo G."/>
        </authorList>
    </citation>
    <scope>NUCLEOTIDE SEQUENCE [LARGE SCALE GENOMIC DNA]</scope>
    <source>
        <strain evidence="2 3">AF24-29</strain>
    </source>
</reference>
<organism evidence="2 3">
    <name type="scientific">Holdemania filiformis</name>
    <dbReference type="NCBI Taxonomy" id="61171"/>
    <lineage>
        <taxon>Bacteria</taxon>
        <taxon>Bacillati</taxon>
        <taxon>Bacillota</taxon>
        <taxon>Erysipelotrichia</taxon>
        <taxon>Erysipelotrichales</taxon>
        <taxon>Erysipelotrichaceae</taxon>
        <taxon>Holdemania</taxon>
    </lineage>
</organism>
<dbReference type="InterPro" id="IPR000644">
    <property type="entry name" value="CBS_dom"/>
</dbReference>
<dbReference type="AlphaFoldDB" id="A0A412FZ52"/>
<protein>
    <submittedName>
        <fullName evidence="2">CBS domain-containing protein</fullName>
    </submittedName>
</protein>
<dbReference type="Gene3D" id="3.10.580.10">
    <property type="entry name" value="CBS-domain"/>
    <property type="match status" value="1"/>
</dbReference>
<sequence>MDNAQRFLNAFAMIEKQLKQITGVTRYSRFYQLLNQASRSSGLVRKYEMELQEYADLRNAIVHQRSDEGHIIAIPIDEVVAEIEELARKICEPPKVSAHFLKPVKICDPQTKIREAVDIMETMGSSKLPVYAQGGFHALLTMEMIARWTLHQSRTNQPLSGVVSDCLYFKDKKERVLFLPRTADVTEAQDLFEASLHRGVSISAILITESGSAHQKPIGIITVADLPLLYELDK</sequence>
<gene>
    <name evidence="2" type="ORF">DWY25_10665</name>
</gene>
<evidence type="ECO:0000313" key="2">
    <source>
        <dbReference type="EMBL" id="RGR73454.1"/>
    </source>
</evidence>
<comment type="caution">
    <text evidence="2">The sequence shown here is derived from an EMBL/GenBank/DDBJ whole genome shotgun (WGS) entry which is preliminary data.</text>
</comment>
<name>A0A412FZ52_9FIRM</name>
<feature type="domain" description="CBS" evidence="1">
    <location>
        <begin position="102"/>
        <end position="148"/>
    </location>
</feature>
<dbReference type="SUPFAM" id="SSF54631">
    <property type="entry name" value="CBS-domain pair"/>
    <property type="match status" value="1"/>
</dbReference>
<dbReference type="Proteomes" id="UP000284178">
    <property type="component" value="Unassembled WGS sequence"/>
</dbReference>
<dbReference type="GeneID" id="83015859"/>
<evidence type="ECO:0000259" key="1">
    <source>
        <dbReference type="Pfam" id="PF00571"/>
    </source>
</evidence>
<dbReference type="EMBL" id="QRUP01000012">
    <property type="protein sequence ID" value="RGR73454.1"/>
    <property type="molecule type" value="Genomic_DNA"/>
</dbReference>
<proteinExistence type="predicted"/>
<dbReference type="RefSeq" id="WP_117895215.1">
    <property type="nucleotide sequence ID" value="NZ_CABJCV010000012.1"/>
</dbReference>
<dbReference type="InterPro" id="IPR046342">
    <property type="entry name" value="CBS_dom_sf"/>
</dbReference>
<accession>A0A412FZ52</accession>
<keyword evidence="3" id="KW-1185">Reference proteome</keyword>